<proteinExistence type="predicted"/>
<reference evidence="2" key="1">
    <citation type="journal article" date="2019" name="Int. J. Syst. Evol. Microbiol.">
        <title>The Global Catalogue of Microorganisms (GCM) 10K type strain sequencing project: providing services to taxonomists for standard genome sequencing and annotation.</title>
        <authorList>
            <consortium name="The Broad Institute Genomics Platform"/>
            <consortium name="The Broad Institute Genome Sequencing Center for Infectious Disease"/>
            <person name="Wu L."/>
            <person name="Ma J."/>
        </authorList>
    </citation>
    <scope>NUCLEOTIDE SEQUENCE [LARGE SCALE GENOMIC DNA]</scope>
    <source>
        <strain evidence="2">CCUG 61697</strain>
    </source>
</reference>
<evidence type="ECO:0000313" key="1">
    <source>
        <dbReference type="EMBL" id="MFD0988217.1"/>
    </source>
</evidence>
<dbReference type="RefSeq" id="WP_379091107.1">
    <property type="nucleotide sequence ID" value="NZ_JBHTJO010000002.1"/>
</dbReference>
<keyword evidence="2" id="KW-1185">Reference proteome</keyword>
<gene>
    <name evidence="1" type="ORF">ACFQ2F_14030</name>
</gene>
<accession>A0ABW3JFL5</accession>
<dbReference type="Proteomes" id="UP001597102">
    <property type="component" value="Unassembled WGS sequence"/>
</dbReference>
<sequence length="282" mass="31595">MSDKNGAASYSQLMGEEPAHITLKLCTSEPIEVGDFVAAFASLSSQYDRFIRASYPDLAPEAEMFVSEVRKGSVIAELIPFWPSLIATMDQALILEHFIRLYGSRLTTYLHGKTEADISKSELKDFMGEVSAIARDPDASAELEAVQYEDGKKQITASIKFRTPEAKLALKTIEAQKREIEKSTHADHSKVLMVFEQSNVKDTAIGKRTGEWVKIEDVLDRPLPLIYVSEMAEERIKHEIREADDNVYKKGFVVDVNLETKGGKPVAYRVTDIHQVIDLPDD</sequence>
<name>A0ABW3JFL5_9HYPH</name>
<comment type="caution">
    <text evidence="1">The sequence shown here is derived from an EMBL/GenBank/DDBJ whole genome shotgun (WGS) entry which is preliminary data.</text>
</comment>
<organism evidence="1 2">
    <name type="scientific">Methyloligella solikamskensis</name>
    <dbReference type="NCBI Taxonomy" id="1177756"/>
    <lineage>
        <taxon>Bacteria</taxon>
        <taxon>Pseudomonadati</taxon>
        <taxon>Pseudomonadota</taxon>
        <taxon>Alphaproteobacteria</taxon>
        <taxon>Hyphomicrobiales</taxon>
        <taxon>Hyphomicrobiaceae</taxon>
        <taxon>Methyloligella</taxon>
    </lineage>
</organism>
<protein>
    <submittedName>
        <fullName evidence="1">Uncharacterized protein</fullName>
    </submittedName>
</protein>
<evidence type="ECO:0000313" key="2">
    <source>
        <dbReference type="Proteomes" id="UP001597102"/>
    </source>
</evidence>
<dbReference type="EMBL" id="JBHTJO010000002">
    <property type="protein sequence ID" value="MFD0988217.1"/>
    <property type="molecule type" value="Genomic_DNA"/>
</dbReference>